<dbReference type="PROSITE" id="PS51257">
    <property type="entry name" value="PROKAR_LIPOPROTEIN"/>
    <property type="match status" value="1"/>
</dbReference>
<dbReference type="EMBL" id="JACOPQ010000007">
    <property type="protein sequence ID" value="MBC5737304.1"/>
    <property type="molecule type" value="Genomic_DNA"/>
</dbReference>
<sequence length="137" mass="15087">MKRFAAIFLSLACALGLAGCGNLSVGPGRPVSTYIGDYVTRVDMTHSVGGVTTQWVAENEEVDRLRTWASELEYEIFADEEGRSPVDEEEGERYDFVLTEGDYPGFTYIINGPDDCYLLIEGNWFSVLNPSYPPAGG</sequence>
<keyword evidence="3" id="KW-1185">Reference proteome</keyword>
<gene>
    <name evidence="2" type="ORF">H8S62_09830</name>
</gene>
<name>A0A8J6JL71_9FIRM</name>
<dbReference type="AlphaFoldDB" id="A0A8J6JL71"/>
<evidence type="ECO:0008006" key="4">
    <source>
        <dbReference type="Google" id="ProtNLM"/>
    </source>
</evidence>
<evidence type="ECO:0000256" key="1">
    <source>
        <dbReference type="SAM" id="SignalP"/>
    </source>
</evidence>
<accession>A0A8J6JL71</accession>
<organism evidence="2 3">
    <name type="scientific">Lawsonibacter faecis</name>
    <dbReference type="NCBI Taxonomy" id="2763052"/>
    <lineage>
        <taxon>Bacteria</taxon>
        <taxon>Bacillati</taxon>
        <taxon>Bacillota</taxon>
        <taxon>Clostridia</taxon>
        <taxon>Eubacteriales</taxon>
        <taxon>Oscillospiraceae</taxon>
        <taxon>Lawsonibacter</taxon>
    </lineage>
</organism>
<keyword evidence="1" id="KW-0732">Signal</keyword>
<evidence type="ECO:0000313" key="2">
    <source>
        <dbReference type="EMBL" id="MBC5737304.1"/>
    </source>
</evidence>
<dbReference type="Proteomes" id="UP000607645">
    <property type="component" value="Unassembled WGS sequence"/>
</dbReference>
<dbReference type="RefSeq" id="WP_155151506.1">
    <property type="nucleotide sequence ID" value="NZ_JACOPQ010000007.1"/>
</dbReference>
<feature type="signal peptide" evidence="1">
    <location>
        <begin position="1"/>
        <end position="18"/>
    </location>
</feature>
<protein>
    <recommendedName>
        <fullName evidence="4">Lipoprotein</fullName>
    </recommendedName>
</protein>
<evidence type="ECO:0000313" key="3">
    <source>
        <dbReference type="Proteomes" id="UP000607645"/>
    </source>
</evidence>
<proteinExistence type="predicted"/>
<reference evidence="2" key="1">
    <citation type="submission" date="2020-08" db="EMBL/GenBank/DDBJ databases">
        <title>Genome public.</title>
        <authorList>
            <person name="Liu C."/>
            <person name="Sun Q."/>
        </authorList>
    </citation>
    <scope>NUCLEOTIDE SEQUENCE</scope>
    <source>
        <strain evidence="2">NSJ-52</strain>
    </source>
</reference>
<feature type="chain" id="PRO_5038983905" description="Lipoprotein" evidence="1">
    <location>
        <begin position="19"/>
        <end position="137"/>
    </location>
</feature>
<comment type="caution">
    <text evidence="2">The sequence shown here is derived from an EMBL/GenBank/DDBJ whole genome shotgun (WGS) entry which is preliminary data.</text>
</comment>